<evidence type="ECO:0000256" key="9">
    <source>
        <dbReference type="ARBA" id="ARBA00022840"/>
    </source>
</evidence>
<evidence type="ECO:0000259" key="18">
    <source>
        <dbReference type="PROSITE" id="PS50011"/>
    </source>
</evidence>
<proteinExistence type="predicted"/>
<keyword evidence="8" id="KW-0418">Kinase</keyword>
<evidence type="ECO:0000256" key="1">
    <source>
        <dbReference type="ARBA" id="ARBA00004479"/>
    </source>
</evidence>
<dbReference type="InterPro" id="IPR008271">
    <property type="entry name" value="Ser/Thr_kinase_AS"/>
</dbReference>
<dbReference type="Proteomes" id="UP001652623">
    <property type="component" value="Chromosome 2"/>
</dbReference>
<evidence type="ECO:0000256" key="11">
    <source>
        <dbReference type="ARBA" id="ARBA00023136"/>
    </source>
</evidence>
<dbReference type="SMART" id="SM00220">
    <property type="entry name" value="S_TKc"/>
    <property type="match status" value="1"/>
</dbReference>
<keyword evidence="7 15" id="KW-0547">Nucleotide-binding</keyword>
<evidence type="ECO:0000256" key="6">
    <source>
        <dbReference type="ARBA" id="ARBA00022729"/>
    </source>
</evidence>
<dbReference type="SUPFAM" id="SSF56112">
    <property type="entry name" value="Protein kinase-like (PK-like)"/>
    <property type="match status" value="1"/>
</dbReference>
<keyword evidence="6 17" id="KW-0732">Signal</keyword>
<dbReference type="Gene3D" id="1.10.510.10">
    <property type="entry name" value="Transferase(Phosphotransferase) domain 1"/>
    <property type="match status" value="1"/>
</dbReference>
<keyword evidence="4" id="KW-0808">Transferase</keyword>
<dbReference type="RefSeq" id="XP_048328944.1">
    <property type="nucleotide sequence ID" value="XM_048472987.2"/>
</dbReference>
<keyword evidence="5 16" id="KW-0812">Transmembrane</keyword>
<dbReference type="PROSITE" id="PS50011">
    <property type="entry name" value="PROTEIN_KINASE_DOM"/>
    <property type="match status" value="1"/>
</dbReference>
<evidence type="ECO:0000256" key="15">
    <source>
        <dbReference type="PROSITE-ProRule" id="PRU10141"/>
    </source>
</evidence>
<feature type="binding site" evidence="15">
    <location>
        <position position="374"/>
    </location>
    <ligand>
        <name>ATP</name>
        <dbReference type="ChEBI" id="CHEBI:30616"/>
    </ligand>
</feature>
<dbReference type="Pfam" id="PF14380">
    <property type="entry name" value="WAK_assoc"/>
    <property type="match status" value="1"/>
</dbReference>
<evidence type="ECO:0000256" key="7">
    <source>
        <dbReference type="ARBA" id="ARBA00022741"/>
    </source>
</evidence>
<sequence length="652" mass="73062">MLLPSILKQLITILFILSAILSSISHCRSSSSSEEEEGSYIDCGRTYECGDLKNISYPLWGADFRPLSCGREGFEVECRNNKQPVIRINGQEFRILNISKTGNGVKIARNDLLESDGLCNENTVAITLNYSLFDYASTVRNLTLIYSCQQGSTLVGSLKNFTCDANGQTVYYTTEERYLSKPEAPIIQRNCNLVQVPVLRASIDENPDPIGRKEVEQVVRQGFEVDYSQQLTFMCNQCERSGGRCGSNATDGFLCYCRNNKSHDMVCHPAEDRTNWKIGVVLGAICAAIGILLTCVIICVTRNVKLPRKFFSQMTKSDKDIEGFIRSYGHLHVKRYRFSDIKQMTISFKEKLGRGGYGDVYKGKLLDGRLVAVKLLNESKGNGEEFINEVASISRTSHINVVTLVGFCLEGNKRALVYEFMSNGSLEKFIYNENPLQTTPQLEWKKLLQIAKGIAEGLQYLHHGCNTRILHFDIKPHNILLNKDFCPKISDFGLAKLCERKESIISMADARGTIGYIAPEVFNRNFGGVSHKSDVYSYGMMILEMVGGRKNIKVGVSNTSEIYFPHWIYKNLEQGTVLGLLHGVVTAEEDEIARKMVLVGLWCIQTNPLDRPSMKKVIEMLEGSLEALHIPPKPFLSPSKSPEEFSDATSIL</sequence>
<keyword evidence="19" id="KW-1185">Reference proteome</keyword>
<name>A0ABM3II82_ZIZJJ</name>
<dbReference type="Gene3D" id="3.30.200.20">
    <property type="entry name" value="Phosphorylase Kinase, domain 1"/>
    <property type="match status" value="1"/>
</dbReference>
<comment type="catalytic activity">
    <reaction evidence="14">
        <text>L-seryl-[protein] + ATP = O-phospho-L-seryl-[protein] + ADP + H(+)</text>
        <dbReference type="Rhea" id="RHEA:17989"/>
        <dbReference type="Rhea" id="RHEA-COMP:9863"/>
        <dbReference type="Rhea" id="RHEA-COMP:11604"/>
        <dbReference type="ChEBI" id="CHEBI:15378"/>
        <dbReference type="ChEBI" id="CHEBI:29999"/>
        <dbReference type="ChEBI" id="CHEBI:30616"/>
        <dbReference type="ChEBI" id="CHEBI:83421"/>
        <dbReference type="ChEBI" id="CHEBI:456216"/>
        <dbReference type="EC" id="2.7.11.1"/>
    </reaction>
</comment>
<protein>
    <recommendedName>
        <fullName evidence="2">non-specific serine/threonine protein kinase</fullName>
        <ecNumber evidence="2">2.7.11.1</ecNumber>
    </recommendedName>
</protein>
<evidence type="ECO:0000256" key="17">
    <source>
        <dbReference type="SAM" id="SignalP"/>
    </source>
</evidence>
<dbReference type="InterPro" id="IPR025287">
    <property type="entry name" value="WAK_GUB"/>
</dbReference>
<feature type="chain" id="PRO_5045395502" description="non-specific serine/threonine protein kinase" evidence="17">
    <location>
        <begin position="23"/>
        <end position="652"/>
    </location>
</feature>
<dbReference type="InterPro" id="IPR000719">
    <property type="entry name" value="Prot_kinase_dom"/>
</dbReference>
<evidence type="ECO:0000256" key="4">
    <source>
        <dbReference type="ARBA" id="ARBA00022679"/>
    </source>
</evidence>
<evidence type="ECO:0000256" key="16">
    <source>
        <dbReference type="SAM" id="Phobius"/>
    </source>
</evidence>
<keyword evidence="3" id="KW-0723">Serine/threonine-protein kinase</keyword>
<dbReference type="InterPro" id="IPR045874">
    <property type="entry name" value="LRK10/LRL21-25-like"/>
</dbReference>
<dbReference type="InterPro" id="IPR011009">
    <property type="entry name" value="Kinase-like_dom_sf"/>
</dbReference>
<dbReference type="InterPro" id="IPR032872">
    <property type="entry name" value="WAK_assoc_C"/>
</dbReference>
<dbReference type="InterPro" id="IPR017441">
    <property type="entry name" value="Protein_kinase_ATP_BS"/>
</dbReference>
<evidence type="ECO:0000256" key="3">
    <source>
        <dbReference type="ARBA" id="ARBA00022527"/>
    </source>
</evidence>
<comment type="catalytic activity">
    <reaction evidence="13">
        <text>L-threonyl-[protein] + ATP = O-phospho-L-threonyl-[protein] + ADP + H(+)</text>
        <dbReference type="Rhea" id="RHEA:46608"/>
        <dbReference type="Rhea" id="RHEA-COMP:11060"/>
        <dbReference type="Rhea" id="RHEA-COMP:11605"/>
        <dbReference type="ChEBI" id="CHEBI:15378"/>
        <dbReference type="ChEBI" id="CHEBI:30013"/>
        <dbReference type="ChEBI" id="CHEBI:30616"/>
        <dbReference type="ChEBI" id="CHEBI:61977"/>
        <dbReference type="ChEBI" id="CHEBI:456216"/>
        <dbReference type="EC" id="2.7.11.1"/>
    </reaction>
</comment>
<keyword evidence="10 16" id="KW-1133">Transmembrane helix</keyword>
<dbReference type="Pfam" id="PF07714">
    <property type="entry name" value="PK_Tyr_Ser-Thr"/>
    <property type="match status" value="1"/>
</dbReference>
<accession>A0ABM3II82</accession>
<dbReference type="EC" id="2.7.11.1" evidence="2"/>
<evidence type="ECO:0000313" key="19">
    <source>
        <dbReference type="Proteomes" id="UP001652623"/>
    </source>
</evidence>
<dbReference type="InterPro" id="IPR001245">
    <property type="entry name" value="Ser-Thr/Tyr_kinase_cat_dom"/>
</dbReference>
<dbReference type="PROSITE" id="PS00107">
    <property type="entry name" value="PROTEIN_KINASE_ATP"/>
    <property type="match status" value="1"/>
</dbReference>
<dbReference type="PANTHER" id="PTHR27009">
    <property type="entry name" value="RUST RESISTANCE KINASE LR10-RELATED"/>
    <property type="match status" value="1"/>
</dbReference>
<evidence type="ECO:0000256" key="14">
    <source>
        <dbReference type="ARBA" id="ARBA00048679"/>
    </source>
</evidence>
<evidence type="ECO:0000313" key="20">
    <source>
        <dbReference type="RefSeq" id="XP_048328944.1"/>
    </source>
</evidence>
<evidence type="ECO:0000256" key="10">
    <source>
        <dbReference type="ARBA" id="ARBA00022989"/>
    </source>
</evidence>
<evidence type="ECO:0000256" key="8">
    <source>
        <dbReference type="ARBA" id="ARBA00022777"/>
    </source>
</evidence>
<reference evidence="20" key="1">
    <citation type="submission" date="2025-08" db="UniProtKB">
        <authorList>
            <consortium name="RefSeq"/>
        </authorList>
    </citation>
    <scope>IDENTIFICATION</scope>
    <source>
        <tissue evidence="20">Seedling</tissue>
    </source>
</reference>
<keyword evidence="12" id="KW-0325">Glycoprotein</keyword>
<evidence type="ECO:0000256" key="12">
    <source>
        <dbReference type="ARBA" id="ARBA00023180"/>
    </source>
</evidence>
<feature type="domain" description="Protein kinase" evidence="18">
    <location>
        <begin position="346"/>
        <end position="636"/>
    </location>
</feature>
<dbReference type="PROSITE" id="PS00108">
    <property type="entry name" value="PROTEIN_KINASE_ST"/>
    <property type="match status" value="1"/>
</dbReference>
<keyword evidence="11 16" id="KW-0472">Membrane</keyword>
<dbReference type="GeneID" id="107418762"/>
<evidence type="ECO:0000256" key="13">
    <source>
        <dbReference type="ARBA" id="ARBA00047899"/>
    </source>
</evidence>
<comment type="subcellular location">
    <subcellularLocation>
        <location evidence="1">Membrane</location>
        <topology evidence="1">Single-pass type I membrane protein</topology>
    </subcellularLocation>
</comment>
<keyword evidence="9 15" id="KW-0067">ATP-binding</keyword>
<feature type="signal peptide" evidence="17">
    <location>
        <begin position="1"/>
        <end position="22"/>
    </location>
</feature>
<evidence type="ECO:0000256" key="2">
    <source>
        <dbReference type="ARBA" id="ARBA00012513"/>
    </source>
</evidence>
<feature type="transmembrane region" description="Helical" evidence="16">
    <location>
        <begin position="276"/>
        <end position="300"/>
    </location>
</feature>
<dbReference type="Pfam" id="PF13947">
    <property type="entry name" value="GUB_WAK_bind"/>
    <property type="match status" value="1"/>
</dbReference>
<gene>
    <name evidence="20" type="primary">LOC107418762</name>
</gene>
<organism evidence="19 20">
    <name type="scientific">Ziziphus jujuba</name>
    <name type="common">Chinese jujube</name>
    <name type="synonym">Ziziphus sativa</name>
    <dbReference type="NCBI Taxonomy" id="326968"/>
    <lineage>
        <taxon>Eukaryota</taxon>
        <taxon>Viridiplantae</taxon>
        <taxon>Streptophyta</taxon>
        <taxon>Embryophyta</taxon>
        <taxon>Tracheophyta</taxon>
        <taxon>Spermatophyta</taxon>
        <taxon>Magnoliopsida</taxon>
        <taxon>eudicotyledons</taxon>
        <taxon>Gunneridae</taxon>
        <taxon>Pentapetalae</taxon>
        <taxon>rosids</taxon>
        <taxon>fabids</taxon>
        <taxon>Rosales</taxon>
        <taxon>Rhamnaceae</taxon>
        <taxon>Paliureae</taxon>
        <taxon>Ziziphus</taxon>
    </lineage>
</organism>
<evidence type="ECO:0000256" key="5">
    <source>
        <dbReference type="ARBA" id="ARBA00022692"/>
    </source>
</evidence>